<accession>A0ABD2AZ16</accession>
<keyword evidence="3" id="KW-1185">Reference proteome</keyword>
<dbReference type="Proteomes" id="UP001607303">
    <property type="component" value="Unassembled WGS sequence"/>
</dbReference>
<name>A0ABD2AZ16_VESMC</name>
<comment type="caution">
    <text evidence="2">The sequence shown here is derived from an EMBL/GenBank/DDBJ whole genome shotgun (WGS) entry which is preliminary data.</text>
</comment>
<feature type="region of interest" description="Disordered" evidence="1">
    <location>
        <begin position="176"/>
        <end position="226"/>
    </location>
</feature>
<dbReference type="AlphaFoldDB" id="A0ABD2AZ16"/>
<sequence length="226" mass="27019">MLEKRICLRKWFLFVERKKLEFRDNFEDNIIRYTKCVERRSEKVERIGVAFSYLDPLYPHSDRPASPLESFNTKHTCDRCAFISQLVVPRYPCWLRMKNVGIARDLRKLRSKKKQEKKKKIKTNKPNKCIAKPICRKYNGISVHGSYPPLPVSSSTSLPSSRLIFRPQHPFLDIERIKRKKKKEKERQKDKAKEEEEEEEHEEDDKKMNEKGKIKKASRVLDDRSR</sequence>
<evidence type="ECO:0000313" key="3">
    <source>
        <dbReference type="Proteomes" id="UP001607303"/>
    </source>
</evidence>
<evidence type="ECO:0000313" key="2">
    <source>
        <dbReference type="EMBL" id="KAL2724955.1"/>
    </source>
</evidence>
<organism evidence="2 3">
    <name type="scientific">Vespula maculifrons</name>
    <name type="common">Eastern yellow jacket</name>
    <name type="synonym">Wasp</name>
    <dbReference type="NCBI Taxonomy" id="7453"/>
    <lineage>
        <taxon>Eukaryota</taxon>
        <taxon>Metazoa</taxon>
        <taxon>Ecdysozoa</taxon>
        <taxon>Arthropoda</taxon>
        <taxon>Hexapoda</taxon>
        <taxon>Insecta</taxon>
        <taxon>Pterygota</taxon>
        <taxon>Neoptera</taxon>
        <taxon>Endopterygota</taxon>
        <taxon>Hymenoptera</taxon>
        <taxon>Apocrita</taxon>
        <taxon>Aculeata</taxon>
        <taxon>Vespoidea</taxon>
        <taxon>Vespidae</taxon>
        <taxon>Vespinae</taxon>
        <taxon>Vespula</taxon>
    </lineage>
</organism>
<proteinExistence type="predicted"/>
<evidence type="ECO:0000256" key="1">
    <source>
        <dbReference type="SAM" id="MobiDB-lite"/>
    </source>
</evidence>
<feature type="compositionally biased region" description="Basic and acidic residues" evidence="1">
    <location>
        <begin position="185"/>
        <end position="194"/>
    </location>
</feature>
<gene>
    <name evidence="2" type="ORF">V1477_018816</name>
</gene>
<reference evidence="2 3" key="1">
    <citation type="journal article" date="2024" name="Ann. Entomol. Soc. Am.">
        <title>Genomic analyses of the southern and eastern yellowjacket wasps (Hymenoptera: Vespidae) reveal evolutionary signatures of social life.</title>
        <authorList>
            <person name="Catto M.A."/>
            <person name="Caine P.B."/>
            <person name="Orr S.E."/>
            <person name="Hunt B.G."/>
            <person name="Goodisman M.A.D."/>
        </authorList>
    </citation>
    <scope>NUCLEOTIDE SEQUENCE [LARGE SCALE GENOMIC DNA]</scope>
    <source>
        <strain evidence="2">232</strain>
        <tissue evidence="2">Head and thorax</tissue>
    </source>
</reference>
<protein>
    <submittedName>
        <fullName evidence="2">Uncharacterized protein</fullName>
    </submittedName>
</protein>
<dbReference type="EMBL" id="JAYRBN010000112">
    <property type="protein sequence ID" value="KAL2724955.1"/>
    <property type="molecule type" value="Genomic_DNA"/>
</dbReference>